<dbReference type="STRING" id="944018.H8Z9K4"/>
<protein>
    <recommendedName>
        <fullName evidence="3">Ribosome production factor 2 homolog</fullName>
    </recommendedName>
    <alternativeName>
        <fullName evidence="3">Ribosome biogenesis protein RPF2 homolog</fullName>
    </alternativeName>
</protein>
<dbReference type="HOGENOM" id="CLU_1065929_0_0_1"/>
<dbReference type="GO" id="GO:0000463">
    <property type="term" value="P:maturation of LSU-rRNA from tricistronic rRNA transcript (SSU-rRNA, 5.8S rRNA, LSU-rRNA)"/>
    <property type="evidence" value="ECO:0007669"/>
    <property type="project" value="TreeGrafter"/>
</dbReference>
<reference evidence="4" key="1">
    <citation type="submission" date="2011-03" db="EMBL/GenBank/DDBJ databases">
        <title>The Genome Sequence of Nematocida sp1 strain ERTm2.</title>
        <authorList>
            <consortium name="The Broad Institute Genome Sequencing Platform"/>
            <consortium name="The Broad Institute Genome Sequencing Center for Infectious Disease"/>
            <person name="Cuomo C."/>
            <person name="Troemel E."/>
            <person name="Young S.K."/>
            <person name="Zeng Q."/>
            <person name="Gargeya S."/>
            <person name="Fitzgerald M."/>
            <person name="Haas B."/>
            <person name="Abouelleil A."/>
            <person name="Alvarado L."/>
            <person name="Arachchi H.M."/>
            <person name="Berlin A."/>
            <person name="Brown A."/>
            <person name="Chapman S.B."/>
            <person name="Chen Z."/>
            <person name="Dunbar C."/>
            <person name="Freedman E."/>
            <person name="Gearin G."/>
            <person name="Gellesch M."/>
            <person name="Goldberg J."/>
            <person name="Griggs A."/>
            <person name="Gujja S."/>
            <person name="Heilman E.R."/>
            <person name="Heiman D."/>
            <person name="Howarth C."/>
            <person name="Larson L."/>
            <person name="Lui A."/>
            <person name="MacDonald P.J.P."/>
            <person name="Mehta T."/>
            <person name="Montmayeur A."/>
            <person name="Murphy C."/>
            <person name="Neiman D."/>
            <person name="Pearson M."/>
            <person name="Priest M."/>
            <person name="Roberts A."/>
            <person name="Saif S."/>
            <person name="Shea T."/>
            <person name="Shenoy N."/>
            <person name="Sisk P."/>
            <person name="Stolte C."/>
            <person name="Sykes S."/>
            <person name="White J."/>
            <person name="Yandava C."/>
            <person name="Wortman J."/>
            <person name="Nusbaum C."/>
            <person name="Birren B."/>
        </authorList>
    </citation>
    <scope>NUCLEOTIDE SEQUENCE</scope>
    <source>
        <strain evidence="4">ERTm2</strain>
    </source>
</reference>
<dbReference type="PANTHER" id="PTHR12728:SF0">
    <property type="entry name" value="RIBOSOME PRODUCTION FACTOR 2 HOMOLOG"/>
    <property type="match status" value="1"/>
</dbReference>
<sequence>MKKDKKPCVIEPSKKLLIISPSPNTQCIQPLITFFMNIKHNAVKYTDKDGSHQPTTSNSSVSNGCLEALLKRLDCSLFVYIYTNKSHEARMIIGRTHEFRIVELAQYKVTHALTNMNILKNMLHVLLVHRNAYTDPLKLNLLLDLLQSGPPPSVGLGMIKYAIGIDLCDNTIMLDMMEVEPAPFKLIPIAPTITLEIIEEHRMGLADQKEKCKQIRQTEKKVKNVERGILNSTLGVLHLEKQDLREIQLSKGRAFKKVGKK</sequence>
<dbReference type="GO" id="GO:0005730">
    <property type="term" value="C:nucleolus"/>
    <property type="evidence" value="ECO:0007669"/>
    <property type="project" value="UniProtKB-SubCell"/>
</dbReference>
<dbReference type="EMBL" id="JH604633">
    <property type="protein sequence ID" value="EHY66635.1"/>
    <property type="molecule type" value="Genomic_DNA"/>
</dbReference>
<accession>H8Z9K4</accession>
<dbReference type="AlphaFoldDB" id="H8Z9K4"/>
<dbReference type="GO" id="GO:0000027">
    <property type="term" value="P:ribosomal large subunit assembly"/>
    <property type="evidence" value="ECO:0007669"/>
    <property type="project" value="InterPro"/>
</dbReference>
<organism evidence="4">
    <name type="scientific">Nematocida ausubeli (strain ATCC PRA-371 / ERTm2)</name>
    <name type="common">Nematode killer fungus</name>
    <dbReference type="NCBI Taxonomy" id="1913371"/>
    <lineage>
        <taxon>Eukaryota</taxon>
        <taxon>Fungi</taxon>
        <taxon>Fungi incertae sedis</taxon>
        <taxon>Microsporidia</taxon>
        <taxon>Nematocida</taxon>
    </lineage>
</organism>
<gene>
    <name evidence="4" type="ORF">NERG_00275</name>
</gene>
<evidence type="ECO:0000256" key="1">
    <source>
        <dbReference type="ARBA" id="ARBA00004604"/>
    </source>
</evidence>
<name>H8Z9K4_NEMA1</name>
<keyword evidence="2 3" id="KW-0539">Nucleus</keyword>
<evidence type="ECO:0000313" key="4">
    <source>
        <dbReference type="EMBL" id="EHY66635.1"/>
    </source>
</evidence>
<comment type="subcellular location">
    <subcellularLocation>
        <location evidence="1 3">Nucleus</location>
        <location evidence="1 3">Nucleolus</location>
    </subcellularLocation>
</comment>
<evidence type="ECO:0000256" key="2">
    <source>
        <dbReference type="ARBA" id="ARBA00023242"/>
    </source>
</evidence>
<proteinExistence type="inferred from homology"/>
<comment type="similarity">
    <text evidence="3">Belongs to the RPF2 family.</text>
</comment>
<dbReference type="GO" id="GO:0019843">
    <property type="term" value="F:rRNA binding"/>
    <property type="evidence" value="ECO:0007669"/>
    <property type="project" value="UniProtKB-UniRule"/>
</dbReference>
<dbReference type="PANTHER" id="PTHR12728">
    <property type="entry name" value="BRIX DOMAIN CONTAINING PROTEIN"/>
    <property type="match status" value="1"/>
</dbReference>
<dbReference type="Proteomes" id="UP000005622">
    <property type="component" value="Unassembled WGS sequence"/>
</dbReference>
<evidence type="ECO:0000256" key="3">
    <source>
        <dbReference type="RuleBase" id="RU367086"/>
    </source>
</evidence>
<dbReference type="InterPro" id="IPR039770">
    <property type="entry name" value="Rpf2"/>
</dbReference>